<gene>
    <name evidence="1" type="ORF">Rsub_13369</name>
</gene>
<dbReference type="EMBL" id="BDRX01000248">
    <property type="protein sequence ID" value="GBG00562.1"/>
    <property type="molecule type" value="Genomic_DNA"/>
</dbReference>
<dbReference type="STRING" id="307507.A0A2V0PLB2"/>
<keyword evidence="2" id="KW-1185">Reference proteome</keyword>
<evidence type="ECO:0000313" key="2">
    <source>
        <dbReference type="Proteomes" id="UP000247498"/>
    </source>
</evidence>
<sequence length="87" mass="9077">MLRQAAKKVSVQGPALAGQGRSFYALSLEFTEDVAPPKPKGGAPPIVSEWAAKRAETEAALKMAATYRDLGDVAGEVGRAAFRAAGF</sequence>
<dbReference type="Proteomes" id="UP000247498">
    <property type="component" value="Unassembled WGS sequence"/>
</dbReference>
<dbReference type="OrthoDB" id="529397at2759"/>
<name>A0A2V0PLB2_9CHLO</name>
<protein>
    <submittedName>
        <fullName evidence="1">Uncharacterized protein</fullName>
    </submittedName>
</protein>
<proteinExistence type="predicted"/>
<accession>A0A2V0PLB2</accession>
<organism evidence="1 2">
    <name type="scientific">Raphidocelis subcapitata</name>
    <dbReference type="NCBI Taxonomy" id="307507"/>
    <lineage>
        <taxon>Eukaryota</taxon>
        <taxon>Viridiplantae</taxon>
        <taxon>Chlorophyta</taxon>
        <taxon>core chlorophytes</taxon>
        <taxon>Chlorophyceae</taxon>
        <taxon>CS clade</taxon>
        <taxon>Sphaeropleales</taxon>
        <taxon>Selenastraceae</taxon>
        <taxon>Raphidocelis</taxon>
    </lineage>
</organism>
<reference evidence="1 2" key="1">
    <citation type="journal article" date="2018" name="Sci. Rep.">
        <title>Raphidocelis subcapitata (=Pseudokirchneriella subcapitata) provides an insight into genome evolution and environmental adaptations in the Sphaeropleales.</title>
        <authorList>
            <person name="Suzuki S."/>
            <person name="Yamaguchi H."/>
            <person name="Nakajima N."/>
            <person name="Kawachi M."/>
        </authorList>
    </citation>
    <scope>NUCLEOTIDE SEQUENCE [LARGE SCALE GENOMIC DNA]</scope>
    <source>
        <strain evidence="1 2">NIES-35</strain>
    </source>
</reference>
<evidence type="ECO:0000313" key="1">
    <source>
        <dbReference type="EMBL" id="GBG00562.1"/>
    </source>
</evidence>
<dbReference type="AlphaFoldDB" id="A0A2V0PLB2"/>
<comment type="caution">
    <text evidence="1">The sequence shown here is derived from an EMBL/GenBank/DDBJ whole genome shotgun (WGS) entry which is preliminary data.</text>
</comment>
<dbReference type="InParanoid" id="A0A2V0PLB2"/>